<feature type="coiled-coil region" evidence="1">
    <location>
        <begin position="75"/>
        <end position="102"/>
    </location>
</feature>
<sequence length="102" mass="11113">MSYNATFFLGQQATARCGAAPVAVLYIEPDGDMRNSINLQFPSGTPLDEQVATADRILTAVQRWRDSIVADRDRNRTAADELAEARAEIARLKAEAEGGDET</sequence>
<accession>A0ABY3Z6G0</accession>
<dbReference type="RefSeq" id="WP_003979878.1">
    <property type="nucleotide sequence ID" value="NZ_CP043497.1"/>
</dbReference>
<keyword evidence="1" id="KW-0175">Coiled coil</keyword>
<proteinExistence type="predicted"/>
<evidence type="ECO:0000313" key="2">
    <source>
        <dbReference type="EMBL" id="UNZ05082.1"/>
    </source>
</evidence>
<dbReference type="Proteomes" id="UP000829494">
    <property type="component" value="Chromosome"/>
</dbReference>
<name>A0ABY3Z6G0_STRRM</name>
<evidence type="ECO:0000256" key="1">
    <source>
        <dbReference type="SAM" id="Coils"/>
    </source>
</evidence>
<reference evidence="2 3" key="1">
    <citation type="submission" date="2022-03" db="EMBL/GenBank/DDBJ databases">
        <title>Complete genome of Streptomyces rimosus ssp. rimosus R7 (=ATCC 10970).</title>
        <authorList>
            <person name="Beganovic S."/>
            <person name="Ruckert C."/>
            <person name="Busche T."/>
            <person name="Kalinowski J."/>
            <person name="Wittmann C."/>
        </authorList>
    </citation>
    <scope>NUCLEOTIDE SEQUENCE [LARGE SCALE GENOMIC DNA]</scope>
    <source>
        <strain evidence="2 3">R7</strain>
    </source>
</reference>
<protein>
    <submittedName>
        <fullName evidence="2">Uncharacterized protein</fullName>
    </submittedName>
</protein>
<gene>
    <name evidence="2" type="ORF">SRIMR7_23280</name>
</gene>
<keyword evidence="3" id="KW-1185">Reference proteome</keyword>
<evidence type="ECO:0000313" key="3">
    <source>
        <dbReference type="Proteomes" id="UP000829494"/>
    </source>
</evidence>
<dbReference type="GeneID" id="66855807"/>
<dbReference type="EMBL" id="CP094298">
    <property type="protein sequence ID" value="UNZ05082.1"/>
    <property type="molecule type" value="Genomic_DNA"/>
</dbReference>
<organism evidence="2 3">
    <name type="scientific">Streptomyces rimosus subsp. rimosus</name>
    <dbReference type="NCBI Taxonomy" id="132474"/>
    <lineage>
        <taxon>Bacteria</taxon>
        <taxon>Bacillati</taxon>
        <taxon>Actinomycetota</taxon>
        <taxon>Actinomycetes</taxon>
        <taxon>Kitasatosporales</taxon>
        <taxon>Streptomycetaceae</taxon>
        <taxon>Streptomyces</taxon>
    </lineage>
</organism>